<gene>
    <name evidence="2" type="ORF">H9754_08340</name>
</gene>
<sequence>MSKKSLVAYFSASGVTARAAKTLAEAAGADLYEIKPKTPYTKADLNWMDKNARSSIEMNDPSSRPEIADQNADIASYDVIFLGFPIWWYVAPTIINTFLESYDFSGKTIVLFATSGGSGLGKTVEKLKPSVSDTAVIVEGKMLNGRMTKNNLESWLKTLDL</sequence>
<reference evidence="2" key="2">
    <citation type="submission" date="2021-04" db="EMBL/GenBank/DDBJ databases">
        <authorList>
            <person name="Gilroy R."/>
        </authorList>
    </citation>
    <scope>NUCLEOTIDE SEQUENCE</scope>
    <source>
        <strain evidence="2">ChiSjej3B21-8574</strain>
    </source>
</reference>
<dbReference type="InterPro" id="IPR008254">
    <property type="entry name" value="Flavodoxin/NO_synth"/>
</dbReference>
<evidence type="ECO:0000313" key="2">
    <source>
        <dbReference type="EMBL" id="HJC50561.1"/>
    </source>
</evidence>
<dbReference type="PANTHER" id="PTHR39201:SF1">
    <property type="entry name" value="FLAVODOXIN-LIKE DOMAIN-CONTAINING PROTEIN"/>
    <property type="match status" value="1"/>
</dbReference>
<reference evidence="2" key="1">
    <citation type="journal article" date="2021" name="PeerJ">
        <title>Extensive microbial diversity within the chicken gut microbiome revealed by metagenomics and culture.</title>
        <authorList>
            <person name="Gilroy R."/>
            <person name="Ravi A."/>
            <person name="Getino M."/>
            <person name="Pursley I."/>
            <person name="Horton D.L."/>
            <person name="Alikhan N.F."/>
            <person name="Baker D."/>
            <person name="Gharbi K."/>
            <person name="Hall N."/>
            <person name="Watson M."/>
            <person name="Adriaenssens E.M."/>
            <person name="Foster-Nyarko E."/>
            <person name="Jarju S."/>
            <person name="Secka A."/>
            <person name="Antonio M."/>
            <person name="Oren A."/>
            <person name="Chaudhuri R.R."/>
            <person name="La Ragione R."/>
            <person name="Hildebrand F."/>
            <person name="Pallen M.J."/>
        </authorList>
    </citation>
    <scope>NUCLEOTIDE SEQUENCE</scope>
    <source>
        <strain evidence="2">ChiSjej3B21-8574</strain>
    </source>
</reference>
<dbReference type="PANTHER" id="PTHR39201">
    <property type="entry name" value="EXPORTED PROTEIN-RELATED"/>
    <property type="match status" value="1"/>
</dbReference>
<dbReference type="Proteomes" id="UP000823904">
    <property type="component" value="Unassembled WGS sequence"/>
</dbReference>
<evidence type="ECO:0000313" key="3">
    <source>
        <dbReference type="Proteomes" id="UP000823904"/>
    </source>
</evidence>
<dbReference type="SUPFAM" id="SSF52218">
    <property type="entry name" value="Flavoproteins"/>
    <property type="match status" value="1"/>
</dbReference>
<protein>
    <submittedName>
        <fullName evidence="2">NAD(P)H-dependent oxidoreductase</fullName>
    </submittedName>
</protein>
<organism evidence="2 3">
    <name type="scientific">Candidatus Anaerostipes avistercoris</name>
    <dbReference type="NCBI Taxonomy" id="2838462"/>
    <lineage>
        <taxon>Bacteria</taxon>
        <taxon>Bacillati</taxon>
        <taxon>Bacillota</taxon>
        <taxon>Clostridia</taxon>
        <taxon>Lachnospirales</taxon>
        <taxon>Lachnospiraceae</taxon>
        <taxon>Anaerostipes</taxon>
    </lineage>
</organism>
<dbReference type="Pfam" id="PF12682">
    <property type="entry name" value="Flavodoxin_4"/>
    <property type="match status" value="1"/>
</dbReference>
<dbReference type="GO" id="GO:0016651">
    <property type="term" value="F:oxidoreductase activity, acting on NAD(P)H"/>
    <property type="evidence" value="ECO:0007669"/>
    <property type="project" value="UniProtKB-ARBA"/>
</dbReference>
<evidence type="ECO:0000259" key="1">
    <source>
        <dbReference type="Pfam" id="PF12682"/>
    </source>
</evidence>
<dbReference type="NCBIfam" id="NF005501">
    <property type="entry name" value="PRK07116.1"/>
    <property type="match status" value="1"/>
</dbReference>
<dbReference type="Gene3D" id="3.40.50.360">
    <property type="match status" value="1"/>
</dbReference>
<comment type="caution">
    <text evidence="2">The sequence shown here is derived from an EMBL/GenBank/DDBJ whole genome shotgun (WGS) entry which is preliminary data.</text>
</comment>
<name>A0A9D2PI84_9FIRM</name>
<dbReference type="AlphaFoldDB" id="A0A9D2PI84"/>
<feature type="domain" description="Flavodoxin-like" evidence="1">
    <location>
        <begin position="4"/>
        <end position="158"/>
    </location>
</feature>
<dbReference type="GO" id="GO:0010181">
    <property type="term" value="F:FMN binding"/>
    <property type="evidence" value="ECO:0007669"/>
    <property type="project" value="InterPro"/>
</dbReference>
<proteinExistence type="predicted"/>
<dbReference type="InterPro" id="IPR029039">
    <property type="entry name" value="Flavoprotein-like_sf"/>
</dbReference>
<dbReference type="EMBL" id="DWWD01000030">
    <property type="protein sequence ID" value="HJC50561.1"/>
    <property type="molecule type" value="Genomic_DNA"/>
</dbReference>
<accession>A0A9D2PI84</accession>